<dbReference type="AlphaFoldDB" id="A0A3S5AYP6"/>
<name>A0A3S5AYP6_9PLAT</name>
<organism evidence="1 2">
    <name type="scientific">Protopolystoma xenopodis</name>
    <dbReference type="NCBI Taxonomy" id="117903"/>
    <lineage>
        <taxon>Eukaryota</taxon>
        <taxon>Metazoa</taxon>
        <taxon>Spiralia</taxon>
        <taxon>Lophotrochozoa</taxon>
        <taxon>Platyhelminthes</taxon>
        <taxon>Monogenea</taxon>
        <taxon>Polyopisthocotylea</taxon>
        <taxon>Polystomatidea</taxon>
        <taxon>Polystomatidae</taxon>
        <taxon>Protopolystoma</taxon>
    </lineage>
</organism>
<gene>
    <name evidence="1" type="ORF">PXEA_LOCUS1776</name>
</gene>
<dbReference type="Proteomes" id="UP000784294">
    <property type="component" value="Unassembled WGS sequence"/>
</dbReference>
<evidence type="ECO:0000313" key="2">
    <source>
        <dbReference type="Proteomes" id="UP000784294"/>
    </source>
</evidence>
<dbReference type="EMBL" id="CAAALY010003701">
    <property type="protein sequence ID" value="VEL08336.1"/>
    <property type="molecule type" value="Genomic_DNA"/>
</dbReference>
<sequence length="111" mass="12032">MLVGAQLYVRSVTKEHLDAGHSPGMGISEIGFRQEPSAFCGKSFCAQNGSDTGNGPVEAVQEEHQPLSGSCTSDSESWLHTLTLEATMDSSAEAIHNFKRELNKLCMKEFV</sequence>
<reference evidence="1" key="1">
    <citation type="submission" date="2018-11" db="EMBL/GenBank/DDBJ databases">
        <authorList>
            <consortium name="Pathogen Informatics"/>
        </authorList>
    </citation>
    <scope>NUCLEOTIDE SEQUENCE</scope>
</reference>
<evidence type="ECO:0000313" key="1">
    <source>
        <dbReference type="EMBL" id="VEL08336.1"/>
    </source>
</evidence>
<proteinExistence type="predicted"/>
<comment type="caution">
    <text evidence="1">The sequence shown here is derived from an EMBL/GenBank/DDBJ whole genome shotgun (WGS) entry which is preliminary data.</text>
</comment>
<protein>
    <submittedName>
        <fullName evidence="1">Uncharacterized protein</fullName>
    </submittedName>
</protein>
<accession>A0A3S5AYP6</accession>
<keyword evidence="2" id="KW-1185">Reference proteome</keyword>